<reference evidence="1" key="1">
    <citation type="submission" date="2020-05" db="EMBL/GenBank/DDBJ databases">
        <title>WGS assembly of Panicum virgatum.</title>
        <authorList>
            <person name="Lovell J.T."/>
            <person name="Jenkins J."/>
            <person name="Shu S."/>
            <person name="Juenger T.E."/>
            <person name="Schmutz J."/>
        </authorList>
    </citation>
    <scope>NUCLEOTIDE SEQUENCE</scope>
    <source>
        <strain evidence="1">AP13</strain>
    </source>
</reference>
<dbReference type="Proteomes" id="UP000823388">
    <property type="component" value="Chromosome 9N"/>
</dbReference>
<keyword evidence="2" id="KW-1185">Reference proteome</keyword>
<evidence type="ECO:0000313" key="2">
    <source>
        <dbReference type="Proteomes" id="UP000823388"/>
    </source>
</evidence>
<sequence length="89" mass="10595">MSVTYHFKPRSLEKRMPVDPVQAKKLYTFLRAIAKRKVKLPSDYDYTLIKPQKNRIESGKTIPHLGSQQKEHEPLRVLMEKEQHVMEFM</sequence>
<comment type="caution">
    <text evidence="1">The sequence shown here is derived from an EMBL/GenBank/DDBJ whole genome shotgun (WGS) entry which is preliminary data.</text>
</comment>
<name>A0A8T0MM29_PANVG</name>
<dbReference type="AlphaFoldDB" id="A0A8T0MM29"/>
<gene>
    <name evidence="1" type="ORF">PVAP13_9NG331273</name>
</gene>
<protein>
    <submittedName>
        <fullName evidence="1">Uncharacterized protein</fullName>
    </submittedName>
</protein>
<proteinExistence type="predicted"/>
<accession>A0A8T0MM29</accession>
<organism evidence="1 2">
    <name type="scientific">Panicum virgatum</name>
    <name type="common">Blackwell switchgrass</name>
    <dbReference type="NCBI Taxonomy" id="38727"/>
    <lineage>
        <taxon>Eukaryota</taxon>
        <taxon>Viridiplantae</taxon>
        <taxon>Streptophyta</taxon>
        <taxon>Embryophyta</taxon>
        <taxon>Tracheophyta</taxon>
        <taxon>Spermatophyta</taxon>
        <taxon>Magnoliopsida</taxon>
        <taxon>Liliopsida</taxon>
        <taxon>Poales</taxon>
        <taxon>Poaceae</taxon>
        <taxon>PACMAD clade</taxon>
        <taxon>Panicoideae</taxon>
        <taxon>Panicodae</taxon>
        <taxon>Paniceae</taxon>
        <taxon>Panicinae</taxon>
        <taxon>Panicum</taxon>
        <taxon>Panicum sect. Hiantes</taxon>
    </lineage>
</organism>
<evidence type="ECO:0000313" key="1">
    <source>
        <dbReference type="EMBL" id="KAG2537818.1"/>
    </source>
</evidence>
<dbReference type="EMBL" id="CM029054">
    <property type="protein sequence ID" value="KAG2537818.1"/>
    <property type="molecule type" value="Genomic_DNA"/>
</dbReference>